<organism evidence="1 2">
    <name type="scientific">Aquabacterium commune</name>
    <dbReference type="NCBI Taxonomy" id="70586"/>
    <lineage>
        <taxon>Bacteria</taxon>
        <taxon>Pseudomonadati</taxon>
        <taxon>Pseudomonadota</taxon>
        <taxon>Betaproteobacteria</taxon>
        <taxon>Burkholderiales</taxon>
        <taxon>Aquabacterium</taxon>
    </lineage>
</organism>
<dbReference type="InterPro" id="IPR011747">
    <property type="entry name" value="CHP02241"/>
</dbReference>
<evidence type="ECO:0000313" key="1">
    <source>
        <dbReference type="EMBL" id="TDP85777.1"/>
    </source>
</evidence>
<dbReference type="AlphaFoldDB" id="A0A4R6RIS9"/>
<dbReference type="GO" id="GO:0005198">
    <property type="term" value="F:structural molecule activity"/>
    <property type="evidence" value="ECO:0007669"/>
    <property type="project" value="InterPro"/>
</dbReference>
<comment type="caution">
    <text evidence="1">The sequence shown here is derived from an EMBL/GenBank/DDBJ whole genome shotgun (WGS) entry which is preliminary data.</text>
</comment>
<dbReference type="PANTHER" id="PTHR38009">
    <property type="entry name" value="CONSERVED HYPOTHETICAL PHAGE TAIL PROTEIN"/>
    <property type="match status" value="1"/>
</dbReference>
<dbReference type="InterPro" id="IPR010667">
    <property type="entry name" value="Phage_T4_Gp19"/>
</dbReference>
<keyword evidence="2" id="KW-1185">Reference proteome</keyword>
<dbReference type="Pfam" id="PF06841">
    <property type="entry name" value="Phage_T4_gp19"/>
    <property type="match status" value="1"/>
</dbReference>
<sequence length="155" mass="16522">MATLNALPFTAFNFAVEIVRADGASPLVSAAFAECDGLELGMEVKTLREGGANDRQIRLAGPATVGQLTLKRGMTADSLELWLWMSDSLADPSLRAEAEVVLMAPDGAERVRFVLSRCLPIKVKAPPLNAKDGAIAVEELQLAYERIGVKRAGGL</sequence>
<gene>
    <name evidence="1" type="ORF">EV672_102126</name>
</gene>
<evidence type="ECO:0000313" key="2">
    <source>
        <dbReference type="Proteomes" id="UP000294593"/>
    </source>
</evidence>
<dbReference type="RefSeq" id="WP_133606722.1">
    <property type="nucleotide sequence ID" value="NZ_SNXW01000002.1"/>
</dbReference>
<dbReference type="Proteomes" id="UP000294593">
    <property type="component" value="Unassembled WGS sequence"/>
</dbReference>
<dbReference type="NCBIfam" id="TIGR02241">
    <property type="entry name" value="conserved hypothetical phage tail region protein"/>
    <property type="match status" value="1"/>
</dbReference>
<dbReference type="EMBL" id="SNXW01000002">
    <property type="protein sequence ID" value="TDP85777.1"/>
    <property type="molecule type" value="Genomic_DNA"/>
</dbReference>
<reference evidence="1 2" key="1">
    <citation type="submission" date="2019-03" db="EMBL/GenBank/DDBJ databases">
        <title>Genomic Encyclopedia of Type Strains, Phase IV (KMG-IV): sequencing the most valuable type-strain genomes for metagenomic binning, comparative biology and taxonomic classification.</title>
        <authorList>
            <person name="Goeker M."/>
        </authorList>
    </citation>
    <scope>NUCLEOTIDE SEQUENCE [LARGE SCALE GENOMIC DNA]</scope>
    <source>
        <strain evidence="1 2">DSM 11901</strain>
    </source>
</reference>
<dbReference type="PANTHER" id="PTHR38009:SF1">
    <property type="entry name" value="CONSERVED HYPOTHETICAL PHAGE TAIL PROTEIN"/>
    <property type="match status" value="1"/>
</dbReference>
<proteinExistence type="predicted"/>
<accession>A0A4R6RIS9</accession>
<name>A0A4R6RIS9_9BURK</name>
<protein>
    <submittedName>
        <fullName evidence="1">Phage tail-like protein</fullName>
    </submittedName>
</protein>
<dbReference type="OrthoDB" id="9799891at2"/>